<evidence type="ECO:0000256" key="1">
    <source>
        <dbReference type="SAM" id="MobiDB-lite"/>
    </source>
</evidence>
<sequence>MKLMGLSVTATVLLAGLSGCGMGPTLTPAQMQQVKGFNVSQITTLGDAIHKGMNQDELLFYAPISIAQAKEDYENALSSEDKQEKMASYLAAKKELTHAYETKKLVKNYLSDLAKIDNKMKALDTQEIFASRYNDFKDDYNALIKTLDEGKVSDALEDKKEVMATAKNLYGDAVVYRNINKAKSIIQRMDDDNLDEAVPKHYEKLEKLYEQTRSKIKREPDNKEMVKKVSKELNEFAQYTEVLAKDVLKLKAIDPDDYESYLDRIHHEFASLNINEKRESILSLSIEEKIDYLKEHKHQVTAQTQLSKKKNVTQSKEKSATIITPRVESVAEESVPESKQKSESKIEEDSSVVSTKEVVKAEKTMAKHETLHQLTETPEVTIQPLTETKNTVKKESTNRVEEVVPAQEVDAIAQESVKK</sequence>
<feature type="region of interest" description="Disordered" evidence="1">
    <location>
        <begin position="325"/>
        <end position="353"/>
    </location>
</feature>
<evidence type="ECO:0000313" key="2">
    <source>
        <dbReference type="EMBL" id="SFV54189.1"/>
    </source>
</evidence>
<reference evidence="2" key="1">
    <citation type="submission" date="2016-10" db="EMBL/GenBank/DDBJ databases">
        <authorList>
            <person name="de Groot N.N."/>
        </authorList>
    </citation>
    <scope>NUCLEOTIDE SEQUENCE</scope>
</reference>
<organism evidence="2">
    <name type="scientific">hydrothermal vent metagenome</name>
    <dbReference type="NCBI Taxonomy" id="652676"/>
    <lineage>
        <taxon>unclassified sequences</taxon>
        <taxon>metagenomes</taxon>
        <taxon>ecological metagenomes</taxon>
    </lineage>
</organism>
<proteinExistence type="predicted"/>
<evidence type="ECO:0008006" key="3">
    <source>
        <dbReference type="Google" id="ProtNLM"/>
    </source>
</evidence>
<protein>
    <recommendedName>
        <fullName evidence="3">Lipoprotein</fullName>
    </recommendedName>
</protein>
<gene>
    <name evidence="2" type="ORF">MNB_SM-5-994</name>
</gene>
<accession>A0A1W1BL13</accession>
<dbReference type="PROSITE" id="PS51257">
    <property type="entry name" value="PROKAR_LIPOPROTEIN"/>
    <property type="match status" value="1"/>
</dbReference>
<name>A0A1W1BL13_9ZZZZ</name>
<feature type="compositionally biased region" description="Basic and acidic residues" evidence="1">
    <location>
        <begin position="336"/>
        <end position="348"/>
    </location>
</feature>
<dbReference type="AlphaFoldDB" id="A0A1W1BL13"/>
<dbReference type="EMBL" id="FPHH01000025">
    <property type="protein sequence ID" value="SFV54189.1"/>
    <property type="molecule type" value="Genomic_DNA"/>
</dbReference>